<evidence type="ECO:0000256" key="13">
    <source>
        <dbReference type="ARBA" id="ARBA00035852"/>
    </source>
</evidence>
<evidence type="ECO:0000256" key="17">
    <source>
        <dbReference type="ARBA" id="ARBA00040123"/>
    </source>
</evidence>
<evidence type="ECO:0000256" key="11">
    <source>
        <dbReference type="ARBA" id="ARBA00023136"/>
    </source>
</evidence>
<dbReference type="EMBL" id="LQQA01000013">
    <property type="protein sequence ID" value="ORX15481.1"/>
    <property type="molecule type" value="Genomic_DNA"/>
</dbReference>
<keyword evidence="9" id="KW-0809">Transit peptide</keyword>
<reference evidence="25 26" key="1">
    <citation type="submission" date="2016-01" db="EMBL/GenBank/DDBJ databases">
        <title>The new phylogeny of the genus Mycobacterium.</title>
        <authorList>
            <person name="Tarcisio F."/>
            <person name="Conor M."/>
            <person name="Antonella G."/>
            <person name="Elisabetta G."/>
            <person name="Giulia F.S."/>
            <person name="Sara T."/>
            <person name="Anna F."/>
            <person name="Clotilde B."/>
            <person name="Roberto B."/>
            <person name="Veronica D.S."/>
            <person name="Fabio R."/>
            <person name="Monica P."/>
            <person name="Olivier J."/>
            <person name="Enrico T."/>
            <person name="Nicola S."/>
        </authorList>
    </citation>
    <scope>NUCLEOTIDE SEQUENCE [LARGE SCALE GENOMIC DNA]</scope>
    <source>
        <strain evidence="25 26">ATCC 700010</strain>
    </source>
</reference>
<name>A0A1X2FAK3_9MYCO</name>
<evidence type="ECO:0000256" key="7">
    <source>
        <dbReference type="ARBA" id="ARBA00022801"/>
    </source>
</evidence>
<evidence type="ECO:0000259" key="24">
    <source>
        <dbReference type="Pfam" id="PF03061"/>
    </source>
</evidence>
<comment type="catalytic activity">
    <reaction evidence="21">
        <text>decanoyl-CoA + H2O = decanoate + CoA + H(+)</text>
        <dbReference type="Rhea" id="RHEA:40059"/>
        <dbReference type="ChEBI" id="CHEBI:15377"/>
        <dbReference type="ChEBI" id="CHEBI:15378"/>
        <dbReference type="ChEBI" id="CHEBI:27689"/>
        <dbReference type="ChEBI" id="CHEBI:57287"/>
        <dbReference type="ChEBI" id="CHEBI:61430"/>
    </reaction>
    <physiologicalReaction direction="left-to-right" evidence="21">
        <dbReference type="Rhea" id="RHEA:40060"/>
    </physiologicalReaction>
</comment>
<feature type="domain" description="Thioesterase" evidence="24">
    <location>
        <begin position="117"/>
        <end position="188"/>
    </location>
</feature>
<sequence length="214" mass="23276">MPEPISIHDAKHQRSLYEPLTQSVRHLIDVAIRSEADGEAVRQAHRLIDEAVELLSTRLHQGSYGLRHVVDGTPLVWGNVAMGLRNAIAPPLEVHKRPDGRVCADLFLGAPYEGPAGHVHGGMCALVLDHVLSATAHRDQSPAVTGTLIIRYVRPTTLGQLRAEAWTDRDEGSKTFAVGQITDSDGNVTVRAEGVFIRPNTSGDRGSHGVERRD</sequence>
<dbReference type="InterPro" id="IPR029069">
    <property type="entry name" value="HotDog_dom_sf"/>
</dbReference>
<gene>
    <name evidence="25" type="ORF">AWC31_23150</name>
</gene>
<evidence type="ECO:0000256" key="18">
    <source>
        <dbReference type="ARBA" id="ARBA00043210"/>
    </source>
</evidence>
<keyword evidence="6" id="KW-0053">Apoptosis</keyword>
<keyword evidence="11" id="KW-0472">Membrane</keyword>
<dbReference type="GO" id="GO:0005737">
    <property type="term" value="C:cytoplasm"/>
    <property type="evidence" value="ECO:0007669"/>
    <property type="project" value="UniProtKB-SubCell"/>
</dbReference>
<dbReference type="AlphaFoldDB" id="A0A1X2FAK3"/>
<keyword evidence="4" id="KW-1003">Cell membrane</keyword>
<dbReference type="SUPFAM" id="SSF54637">
    <property type="entry name" value="Thioesterase/thiol ester dehydrase-isomerase"/>
    <property type="match status" value="1"/>
</dbReference>
<evidence type="ECO:0000256" key="21">
    <source>
        <dbReference type="ARBA" id="ARBA00047969"/>
    </source>
</evidence>
<comment type="catalytic activity">
    <reaction evidence="20">
        <text>hexadecanoyl-CoA + H2O = hexadecanoate + CoA + H(+)</text>
        <dbReference type="Rhea" id="RHEA:16645"/>
        <dbReference type="ChEBI" id="CHEBI:7896"/>
        <dbReference type="ChEBI" id="CHEBI:15377"/>
        <dbReference type="ChEBI" id="CHEBI:15378"/>
        <dbReference type="ChEBI" id="CHEBI:57287"/>
        <dbReference type="ChEBI" id="CHEBI:57379"/>
        <dbReference type="EC" id="3.1.2.2"/>
    </reaction>
    <physiologicalReaction direction="left-to-right" evidence="20">
        <dbReference type="Rhea" id="RHEA:16646"/>
    </physiologicalReaction>
</comment>
<evidence type="ECO:0000256" key="8">
    <source>
        <dbReference type="ARBA" id="ARBA00022832"/>
    </source>
</evidence>
<dbReference type="GO" id="GO:0016787">
    <property type="term" value="F:hydrolase activity"/>
    <property type="evidence" value="ECO:0007669"/>
    <property type="project" value="UniProtKB-KW"/>
</dbReference>
<protein>
    <recommendedName>
        <fullName evidence="17">Acyl-coenzyme A thioesterase THEM4</fullName>
        <ecNumber evidence="16">3.1.2.2</ecNumber>
    </recommendedName>
    <alternativeName>
        <fullName evidence="18">Thioesterase superfamily member 4</fullName>
    </alternativeName>
</protein>
<comment type="catalytic activity">
    <reaction evidence="23">
        <text>tetradecanoyl-CoA + H2O = tetradecanoate + CoA + H(+)</text>
        <dbReference type="Rhea" id="RHEA:40119"/>
        <dbReference type="ChEBI" id="CHEBI:15377"/>
        <dbReference type="ChEBI" id="CHEBI:15378"/>
        <dbReference type="ChEBI" id="CHEBI:30807"/>
        <dbReference type="ChEBI" id="CHEBI:57287"/>
        <dbReference type="ChEBI" id="CHEBI:57385"/>
    </reaction>
    <physiologicalReaction direction="left-to-right" evidence="23">
        <dbReference type="Rhea" id="RHEA:40120"/>
    </physiologicalReaction>
</comment>
<evidence type="ECO:0000256" key="9">
    <source>
        <dbReference type="ARBA" id="ARBA00022946"/>
    </source>
</evidence>
<dbReference type="OrthoDB" id="5242242at2"/>
<comment type="catalytic activity">
    <reaction evidence="14">
        <text>(9Z)-octadecenoyl-CoA + H2O = (9Z)-octadecenoate + CoA + H(+)</text>
        <dbReference type="Rhea" id="RHEA:40139"/>
        <dbReference type="ChEBI" id="CHEBI:15377"/>
        <dbReference type="ChEBI" id="CHEBI:15378"/>
        <dbReference type="ChEBI" id="CHEBI:30823"/>
        <dbReference type="ChEBI" id="CHEBI:57287"/>
        <dbReference type="ChEBI" id="CHEBI:57387"/>
    </reaction>
    <physiologicalReaction direction="left-to-right" evidence="14">
        <dbReference type="Rhea" id="RHEA:40140"/>
    </physiologicalReaction>
</comment>
<evidence type="ECO:0000256" key="16">
    <source>
        <dbReference type="ARBA" id="ARBA00038848"/>
    </source>
</evidence>
<evidence type="ECO:0000313" key="25">
    <source>
        <dbReference type="EMBL" id="ORX15481.1"/>
    </source>
</evidence>
<evidence type="ECO:0000256" key="5">
    <source>
        <dbReference type="ARBA" id="ARBA00022490"/>
    </source>
</evidence>
<comment type="catalytic activity">
    <reaction evidence="19">
        <text>octanoyl-CoA + H2O = octanoate + CoA + H(+)</text>
        <dbReference type="Rhea" id="RHEA:30143"/>
        <dbReference type="ChEBI" id="CHEBI:15377"/>
        <dbReference type="ChEBI" id="CHEBI:15378"/>
        <dbReference type="ChEBI" id="CHEBI:25646"/>
        <dbReference type="ChEBI" id="CHEBI:57287"/>
        <dbReference type="ChEBI" id="CHEBI:57386"/>
    </reaction>
    <physiologicalReaction direction="left-to-right" evidence="19">
        <dbReference type="Rhea" id="RHEA:30144"/>
    </physiologicalReaction>
</comment>
<comment type="caution">
    <text evidence="25">The sequence shown here is derived from an EMBL/GenBank/DDBJ whole genome shotgun (WGS) entry which is preliminary data.</text>
</comment>
<comment type="similarity">
    <text evidence="15">Belongs to the THEM4/THEM5 thioesterase family.</text>
</comment>
<proteinExistence type="inferred from homology"/>
<evidence type="ECO:0000256" key="4">
    <source>
        <dbReference type="ARBA" id="ARBA00022475"/>
    </source>
</evidence>
<comment type="subcellular location">
    <subcellularLocation>
        <location evidence="3">Cell projection</location>
        <location evidence="3">Ruffle membrane</location>
    </subcellularLocation>
    <subcellularLocation>
        <location evidence="2">Cytoplasm</location>
    </subcellularLocation>
    <subcellularLocation>
        <location evidence="1">Membrane</location>
        <topology evidence="1">Peripheral membrane protein</topology>
    </subcellularLocation>
</comment>
<keyword evidence="8" id="KW-0276">Fatty acid metabolism</keyword>
<evidence type="ECO:0000313" key="26">
    <source>
        <dbReference type="Proteomes" id="UP000193964"/>
    </source>
</evidence>
<comment type="catalytic activity">
    <reaction evidence="13">
        <text>(5Z,8Z,11Z,14Z)-eicosatetraenoyl-CoA + H2O = (5Z,8Z,11Z,14Z)-eicosatetraenoate + CoA + H(+)</text>
        <dbReference type="Rhea" id="RHEA:40151"/>
        <dbReference type="ChEBI" id="CHEBI:15377"/>
        <dbReference type="ChEBI" id="CHEBI:15378"/>
        <dbReference type="ChEBI" id="CHEBI:32395"/>
        <dbReference type="ChEBI" id="CHEBI:57287"/>
        <dbReference type="ChEBI" id="CHEBI:57368"/>
    </reaction>
    <physiologicalReaction direction="left-to-right" evidence="13">
        <dbReference type="Rhea" id="RHEA:40152"/>
    </physiologicalReaction>
</comment>
<dbReference type="Pfam" id="PF03061">
    <property type="entry name" value="4HBT"/>
    <property type="match status" value="1"/>
</dbReference>
<keyword evidence="7" id="KW-0378">Hydrolase</keyword>
<dbReference type="EC" id="3.1.2.2" evidence="16"/>
<evidence type="ECO:0000256" key="19">
    <source>
        <dbReference type="ARBA" id="ARBA00047588"/>
    </source>
</evidence>
<evidence type="ECO:0000256" key="10">
    <source>
        <dbReference type="ARBA" id="ARBA00023098"/>
    </source>
</evidence>
<dbReference type="PANTHER" id="PTHR12418">
    <property type="entry name" value="ACYL-COENZYME A THIOESTERASE THEM4"/>
    <property type="match status" value="1"/>
</dbReference>
<dbReference type="Gene3D" id="3.10.129.10">
    <property type="entry name" value="Hotdog Thioesterase"/>
    <property type="match status" value="1"/>
</dbReference>
<accession>A0A1X2FAK3</accession>
<keyword evidence="5" id="KW-0963">Cytoplasm</keyword>
<dbReference type="InterPro" id="IPR006683">
    <property type="entry name" value="Thioestr_dom"/>
</dbReference>
<dbReference type="Proteomes" id="UP000193964">
    <property type="component" value="Unassembled WGS sequence"/>
</dbReference>
<evidence type="ECO:0000256" key="12">
    <source>
        <dbReference type="ARBA" id="ARBA00023273"/>
    </source>
</evidence>
<evidence type="ECO:0000256" key="1">
    <source>
        <dbReference type="ARBA" id="ARBA00004170"/>
    </source>
</evidence>
<dbReference type="InterPro" id="IPR052365">
    <property type="entry name" value="THEM4/THEM5_acyl-CoA_thioest"/>
</dbReference>
<dbReference type="CDD" id="cd03443">
    <property type="entry name" value="PaaI_thioesterase"/>
    <property type="match status" value="1"/>
</dbReference>
<evidence type="ECO:0000256" key="15">
    <source>
        <dbReference type="ARBA" id="ARBA00038456"/>
    </source>
</evidence>
<evidence type="ECO:0000256" key="6">
    <source>
        <dbReference type="ARBA" id="ARBA00022703"/>
    </source>
</evidence>
<organism evidence="25 26">
    <name type="scientific">Mycolicibacterium wolinskyi</name>
    <dbReference type="NCBI Taxonomy" id="59750"/>
    <lineage>
        <taxon>Bacteria</taxon>
        <taxon>Bacillati</taxon>
        <taxon>Actinomycetota</taxon>
        <taxon>Actinomycetes</taxon>
        <taxon>Mycobacteriales</taxon>
        <taxon>Mycobacteriaceae</taxon>
        <taxon>Mycolicibacterium</taxon>
    </lineage>
</organism>
<dbReference type="RefSeq" id="WP_085144619.1">
    <property type="nucleotide sequence ID" value="NZ_JACKUA010000019.1"/>
</dbReference>
<evidence type="ECO:0000256" key="3">
    <source>
        <dbReference type="ARBA" id="ARBA00004632"/>
    </source>
</evidence>
<dbReference type="GO" id="GO:0006631">
    <property type="term" value="P:fatty acid metabolic process"/>
    <property type="evidence" value="ECO:0007669"/>
    <property type="project" value="UniProtKB-KW"/>
</dbReference>
<evidence type="ECO:0000256" key="14">
    <source>
        <dbReference type="ARBA" id="ARBA00037002"/>
    </source>
</evidence>
<keyword evidence="12" id="KW-0966">Cell projection</keyword>
<evidence type="ECO:0000256" key="23">
    <source>
        <dbReference type="ARBA" id="ARBA00048180"/>
    </source>
</evidence>
<dbReference type="GO" id="GO:0016020">
    <property type="term" value="C:membrane"/>
    <property type="evidence" value="ECO:0007669"/>
    <property type="project" value="UniProtKB-SubCell"/>
</dbReference>
<comment type="catalytic activity">
    <reaction evidence="22">
        <text>dodecanoyl-CoA + H2O = dodecanoate + CoA + H(+)</text>
        <dbReference type="Rhea" id="RHEA:30135"/>
        <dbReference type="ChEBI" id="CHEBI:15377"/>
        <dbReference type="ChEBI" id="CHEBI:15378"/>
        <dbReference type="ChEBI" id="CHEBI:18262"/>
        <dbReference type="ChEBI" id="CHEBI:57287"/>
        <dbReference type="ChEBI" id="CHEBI:57375"/>
    </reaction>
    <physiologicalReaction direction="left-to-right" evidence="22">
        <dbReference type="Rhea" id="RHEA:30136"/>
    </physiologicalReaction>
</comment>
<evidence type="ECO:0000256" key="2">
    <source>
        <dbReference type="ARBA" id="ARBA00004496"/>
    </source>
</evidence>
<keyword evidence="10" id="KW-0443">Lipid metabolism</keyword>
<dbReference type="PANTHER" id="PTHR12418:SF19">
    <property type="entry name" value="ACYL-COENZYME A THIOESTERASE THEM4"/>
    <property type="match status" value="1"/>
</dbReference>
<evidence type="ECO:0000256" key="22">
    <source>
        <dbReference type="ARBA" id="ARBA00048074"/>
    </source>
</evidence>
<evidence type="ECO:0000256" key="20">
    <source>
        <dbReference type="ARBA" id="ARBA00047734"/>
    </source>
</evidence>